<dbReference type="InterPro" id="IPR000683">
    <property type="entry name" value="Gfo/Idh/MocA-like_OxRdtase_N"/>
</dbReference>
<dbReference type="InterPro" id="IPR055170">
    <property type="entry name" value="GFO_IDH_MocA-like_dom"/>
</dbReference>
<protein>
    <submittedName>
        <fullName evidence="4">Gfo/Idh/MocA family oxidoreductase</fullName>
    </submittedName>
</protein>
<dbReference type="PANTHER" id="PTHR43818">
    <property type="entry name" value="BCDNA.GH03377"/>
    <property type="match status" value="1"/>
</dbReference>
<dbReference type="Pfam" id="PF01408">
    <property type="entry name" value="GFO_IDH_MocA"/>
    <property type="match status" value="1"/>
</dbReference>
<dbReference type="Proteomes" id="UP001219605">
    <property type="component" value="Chromosome"/>
</dbReference>
<organism evidence="4 5">
    <name type="scientific">Micromonospora cathayae</name>
    <dbReference type="NCBI Taxonomy" id="3028804"/>
    <lineage>
        <taxon>Bacteria</taxon>
        <taxon>Bacillati</taxon>
        <taxon>Actinomycetota</taxon>
        <taxon>Actinomycetes</taxon>
        <taxon>Micromonosporales</taxon>
        <taxon>Micromonosporaceae</taxon>
        <taxon>Micromonospora</taxon>
    </lineage>
</organism>
<gene>
    <name evidence="4" type="ORF">PVK37_23745</name>
</gene>
<evidence type="ECO:0000259" key="2">
    <source>
        <dbReference type="Pfam" id="PF01408"/>
    </source>
</evidence>
<keyword evidence="5" id="KW-1185">Reference proteome</keyword>
<accession>A0ABY7ZMZ9</accession>
<dbReference type="Gene3D" id="3.30.360.10">
    <property type="entry name" value="Dihydrodipicolinate Reductase, domain 2"/>
    <property type="match status" value="1"/>
</dbReference>
<dbReference type="SUPFAM" id="SSF51735">
    <property type="entry name" value="NAD(P)-binding Rossmann-fold domains"/>
    <property type="match status" value="1"/>
</dbReference>
<proteinExistence type="predicted"/>
<evidence type="ECO:0000256" key="1">
    <source>
        <dbReference type="ARBA" id="ARBA00023002"/>
    </source>
</evidence>
<dbReference type="SUPFAM" id="SSF55347">
    <property type="entry name" value="Glyceraldehyde-3-phosphate dehydrogenase-like, C-terminal domain"/>
    <property type="match status" value="1"/>
</dbReference>
<feature type="domain" description="GFO/IDH/MocA-like oxidoreductase" evidence="3">
    <location>
        <begin position="142"/>
        <end position="275"/>
    </location>
</feature>
<dbReference type="Gene3D" id="3.40.50.720">
    <property type="entry name" value="NAD(P)-binding Rossmann-like Domain"/>
    <property type="match status" value="1"/>
</dbReference>
<dbReference type="RefSeq" id="WP_275029974.1">
    <property type="nucleotide sequence ID" value="NZ_CP118615.1"/>
</dbReference>
<dbReference type="EMBL" id="CP118615">
    <property type="protein sequence ID" value="WDZ83453.1"/>
    <property type="molecule type" value="Genomic_DNA"/>
</dbReference>
<dbReference type="Pfam" id="PF22725">
    <property type="entry name" value="GFO_IDH_MocA_C3"/>
    <property type="match status" value="1"/>
</dbReference>
<feature type="domain" description="Gfo/Idh/MocA-like oxidoreductase N-terminal" evidence="2">
    <location>
        <begin position="5"/>
        <end position="132"/>
    </location>
</feature>
<evidence type="ECO:0000259" key="3">
    <source>
        <dbReference type="Pfam" id="PF22725"/>
    </source>
</evidence>
<dbReference type="InterPro" id="IPR036291">
    <property type="entry name" value="NAD(P)-bd_dom_sf"/>
</dbReference>
<sequence length="410" mass="43093">MNPVTVALVGCGGMGLRHLRAYAALHAAGNPDVRLTAVCDGDPGRRAAAVAAYRDLTGETLPAVADLADLADRPDVDAVDIAVPTHLHAPLTVRAFAQGHHVLVEKPIALTVAAARTMAAAAGRAGRVLAVAENFRRVAGNRAVRGLLAAGALGTPYFTTAQLSLPAALLHPEGGGEWYRDRTRSGSLVALEMGVHEMDLLQYWFGPAVTVDATVHTYEPEIVHADGRRTPVTSEDTCLGRVSFAGGVHAQLTLTMAGHGEVVGNRLLVGSAGSLTSTCWENWQGGWLTTDHGVREPLDDRVRRWVADLPAEVRDRLFPTGTWNPADLTVDVADPVRYGIAHEIVDFARAVRTGVPPETGAPEAIRALAAAIALLESSAARAEVAVADVLDGTVSTWQQSLDDAPTTSAA</sequence>
<keyword evidence="1" id="KW-0560">Oxidoreductase</keyword>
<evidence type="ECO:0000313" key="4">
    <source>
        <dbReference type="EMBL" id="WDZ83453.1"/>
    </source>
</evidence>
<dbReference type="InterPro" id="IPR050463">
    <property type="entry name" value="Gfo/Idh/MocA_oxidrdct_glycsds"/>
</dbReference>
<reference evidence="4 5" key="1">
    <citation type="submission" date="2023-02" db="EMBL/GenBank/DDBJ databases">
        <authorList>
            <person name="Mo P."/>
        </authorList>
    </citation>
    <scope>NUCLEOTIDE SEQUENCE [LARGE SCALE GENOMIC DNA]</scope>
    <source>
        <strain evidence="4 5">HUAS 3</strain>
    </source>
</reference>
<name>A0ABY7ZMZ9_9ACTN</name>
<evidence type="ECO:0000313" key="5">
    <source>
        <dbReference type="Proteomes" id="UP001219605"/>
    </source>
</evidence>
<dbReference type="PANTHER" id="PTHR43818:SF11">
    <property type="entry name" value="BCDNA.GH03377"/>
    <property type="match status" value="1"/>
</dbReference>